<dbReference type="InParanoid" id="A0A7J7CTJ5"/>
<dbReference type="InterPro" id="IPR001148">
    <property type="entry name" value="CA_dom"/>
</dbReference>
<keyword evidence="8 10" id="KW-0456">Lyase</keyword>
<keyword evidence="10" id="KW-0732">Signal</keyword>
<evidence type="ECO:0000256" key="5">
    <source>
        <dbReference type="ARBA" id="ARBA00012925"/>
    </source>
</evidence>
<feature type="chain" id="PRO_5029935168" description="Carbonic anhydrase" evidence="10">
    <location>
        <begin position="22"/>
        <end position="211"/>
    </location>
</feature>
<accession>A0A7J7CTJ5</accession>
<evidence type="ECO:0000313" key="14">
    <source>
        <dbReference type="Proteomes" id="UP000593562"/>
    </source>
</evidence>
<evidence type="ECO:0000256" key="4">
    <source>
        <dbReference type="ARBA" id="ARBA00006365"/>
    </source>
</evidence>
<protein>
    <recommendedName>
        <fullName evidence="5 10">Carbonic anhydrase</fullName>
        <ecNumber evidence="5 10">4.2.1.1</ecNumber>
    </recommendedName>
</protein>
<dbReference type="Gene3D" id="3.10.200.10">
    <property type="entry name" value="Alpha carbonic anhydrase"/>
    <property type="match status" value="1"/>
</dbReference>
<evidence type="ECO:0000256" key="2">
    <source>
        <dbReference type="ARBA" id="ARBA00002904"/>
    </source>
</evidence>
<evidence type="ECO:0000256" key="7">
    <source>
        <dbReference type="ARBA" id="ARBA00022833"/>
    </source>
</evidence>
<keyword evidence="14" id="KW-1185">Reference proteome</keyword>
<comment type="function">
    <text evidence="2 10">Reversible hydration of carbon dioxide.</text>
</comment>
<keyword evidence="6 10" id="KW-0479">Metal-binding</keyword>
<dbReference type="EMBL" id="JAAARO010000013">
    <property type="protein sequence ID" value="KAF5737445.1"/>
    <property type="molecule type" value="Genomic_DNA"/>
</dbReference>
<dbReference type="InterPro" id="IPR023561">
    <property type="entry name" value="Carbonic_anhydrase_a-class"/>
</dbReference>
<comment type="catalytic activity">
    <reaction evidence="9 10">
        <text>hydrogencarbonate + H(+) = CO2 + H2O</text>
        <dbReference type="Rhea" id="RHEA:10748"/>
        <dbReference type="ChEBI" id="CHEBI:15377"/>
        <dbReference type="ChEBI" id="CHEBI:15378"/>
        <dbReference type="ChEBI" id="CHEBI:16526"/>
        <dbReference type="ChEBI" id="CHEBI:17544"/>
        <dbReference type="EC" id="4.2.1.1"/>
    </reaction>
</comment>
<evidence type="ECO:0000259" key="12">
    <source>
        <dbReference type="PROSITE" id="PS51144"/>
    </source>
</evidence>
<proteinExistence type="inferred from homology"/>
<dbReference type="PANTHER" id="PTHR18952">
    <property type="entry name" value="CARBONIC ANHYDRASE"/>
    <property type="match status" value="1"/>
</dbReference>
<dbReference type="EC" id="4.2.1.1" evidence="5 10"/>
<evidence type="ECO:0000313" key="13">
    <source>
        <dbReference type="EMBL" id="KAF5737445.1"/>
    </source>
</evidence>
<comment type="similarity">
    <text evidence="10">Belongs to the alpha-carbonic anhydrase family.</text>
</comment>
<dbReference type="AlphaFoldDB" id="A0A7J7CTJ5"/>
<feature type="signal peptide" evidence="10">
    <location>
        <begin position="1"/>
        <end position="21"/>
    </location>
</feature>
<dbReference type="GO" id="GO:0006730">
    <property type="term" value="P:one-carbon metabolic process"/>
    <property type="evidence" value="ECO:0007669"/>
    <property type="project" value="TreeGrafter"/>
</dbReference>
<dbReference type="GO" id="GO:0008270">
    <property type="term" value="F:zinc ion binding"/>
    <property type="evidence" value="ECO:0007669"/>
    <property type="project" value="UniProtKB-UniRule"/>
</dbReference>
<gene>
    <name evidence="13" type="ORF">HS088_TW13G00326</name>
</gene>
<name>A0A7J7CTJ5_TRIWF</name>
<sequence length="211" mass="23017">MASPFSVSVLAIALLLGVASAYDLESLESIKFGYTGAEGPDSWGSLSPHFSACSSGKLQSPVNILKNETVSNRNLKPLTRAYKPANATLVNNGFNIGIHYEQNVGVLLVDGKNYTLKQMHWHCPSEHQINGEQFAAELHLVHQDNDGNFAVVGILYSYGNADPFVSKVRTISKEQVEALEAPLDSVCKKNARPPQQLNGRNIELYDETGDD</sequence>
<dbReference type="SUPFAM" id="SSF51069">
    <property type="entry name" value="Carbonic anhydrase"/>
    <property type="match status" value="1"/>
</dbReference>
<dbReference type="InterPro" id="IPR018338">
    <property type="entry name" value="Carbonic_anhydrase_a-class_CS"/>
</dbReference>
<comment type="subcellular location">
    <subcellularLocation>
        <location evidence="3">Plastid</location>
        <location evidence="3">Chloroplast stroma</location>
    </subcellularLocation>
</comment>
<feature type="domain" description="Alpha-carbonic anhydrase" evidence="12">
    <location>
        <begin position="30"/>
        <end position="211"/>
    </location>
</feature>
<dbReference type="Proteomes" id="UP000593562">
    <property type="component" value="Unassembled WGS sequence"/>
</dbReference>
<dbReference type="Pfam" id="PF00194">
    <property type="entry name" value="Carb_anhydrase"/>
    <property type="match status" value="1"/>
</dbReference>
<evidence type="ECO:0000256" key="3">
    <source>
        <dbReference type="ARBA" id="ARBA00004470"/>
    </source>
</evidence>
<dbReference type="PANTHER" id="PTHR18952:SF236">
    <property type="entry name" value="ALPHA CARBONIC ANHYDRASE 1, CHLOROPLASTIC"/>
    <property type="match status" value="1"/>
</dbReference>
<feature type="region of interest" description="Disordered" evidence="11">
    <location>
        <begin position="189"/>
        <end position="211"/>
    </location>
</feature>
<dbReference type="CDD" id="cd03124">
    <property type="entry name" value="alpha_CA_prokaryotic_like"/>
    <property type="match status" value="1"/>
</dbReference>
<dbReference type="PROSITE" id="PS51144">
    <property type="entry name" value="ALPHA_CA_2"/>
    <property type="match status" value="1"/>
</dbReference>
<evidence type="ECO:0000256" key="11">
    <source>
        <dbReference type="SAM" id="MobiDB-lite"/>
    </source>
</evidence>
<evidence type="ECO:0000256" key="10">
    <source>
        <dbReference type="RuleBase" id="RU367011"/>
    </source>
</evidence>
<evidence type="ECO:0000256" key="8">
    <source>
        <dbReference type="ARBA" id="ARBA00023239"/>
    </source>
</evidence>
<evidence type="ECO:0000256" key="1">
    <source>
        <dbReference type="ARBA" id="ARBA00001947"/>
    </source>
</evidence>
<dbReference type="GO" id="GO:0009570">
    <property type="term" value="C:chloroplast stroma"/>
    <property type="evidence" value="ECO:0007669"/>
    <property type="project" value="UniProtKB-SubCell"/>
</dbReference>
<dbReference type="InterPro" id="IPR036398">
    <property type="entry name" value="CA_dom_sf"/>
</dbReference>
<evidence type="ECO:0000256" key="6">
    <source>
        <dbReference type="ARBA" id="ARBA00022723"/>
    </source>
</evidence>
<reference evidence="13 14" key="1">
    <citation type="journal article" date="2020" name="Nat. Commun.">
        <title>Genome of Tripterygium wilfordii and identification of cytochrome P450 involved in triptolide biosynthesis.</title>
        <authorList>
            <person name="Tu L."/>
            <person name="Su P."/>
            <person name="Zhang Z."/>
            <person name="Gao L."/>
            <person name="Wang J."/>
            <person name="Hu T."/>
            <person name="Zhou J."/>
            <person name="Zhang Y."/>
            <person name="Zhao Y."/>
            <person name="Liu Y."/>
            <person name="Song Y."/>
            <person name="Tong Y."/>
            <person name="Lu Y."/>
            <person name="Yang J."/>
            <person name="Xu C."/>
            <person name="Jia M."/>
            <person name="Peters R.J."/>
            <person name="Huang L."/>
            <person name="Gao W."/>
        </authorList>
    </citation>
    <scope>NUCLEOTIDE SEQUENCE [LARGE SCALE GENOMIC DNA]</scope>
    <source>
        <strain evidence="14">cv. XIE 37</strain>
        <tissue evidence="13">Leaf</tissue>
    </source>
</reference>
<dbReference type="InterPro" id="IPR041891">
    <property type="entry name" value="Alpha_CA_prokaryot-like"/>
</dbReference>
<comment type="cofactor">
    <cofactor evidence="1 10">
        <name>Zn(2+)</name>
        <dbReference type="ChEBI" id="CHEBI:29105"/>
    </cofactor>
</comment>
<dbReference type="FunCoup" id="A0A7J7CTJ5">
    <property type="interactions" value="180"/>
</dbReference>
<dbReference type="SMART" id="SM01057">
    <property type="entry name" value="Carb_anhydrase"/>
    <property type="match status" value="1"/>
</dbReference>
<keyword evidence="7 10" id="KW-0862">Zinc</keyword>
<dbReference type="PROSITE" id="PS00162">
    <property type="entry name" value="ALPHA_CA_1"/>
    <property type="match status" value="1"/>
</dbReference>
<dbReference type="GO" id="GO:0004089">
    <property type="term" value="F:carbonate dehydratase activity"/>
    <property type="evidence" value="ECO:0007669"/>
    <property type="project" value="UniProtKB-UniRule"/>
</dbReference>
<evidence type="ECO:0000256" key="9">
    <source>
        <dbReference type="ARBA" id="ARBA00048348"/>
    </source>
</evidence>
<comment type="caution">
    <text evidence="13">The sequence shown here is derived from an EMBL/GenBank/DDBJ whole genome shotgun (WGS) entry which is preliminary data.</text>
</comment>
<organism evidence="13 14">
    <name type="scientific">Tripterygium wilfordii</name>
    <name type="common">Thunder God vine</name>
    <dbReference type="NCBI Taxonomy" id="458696"/>
    <lineage>
        <taxon>Eukaryota</taxon>
        <taxon>Viridiplantae</taxon>
        <taxon>Streptophyta</taxon>
        <taxon>Embryophyta</taxon>
        <taxon>Tracheophyta</taxon>
        <taxon>Spermatophyta</taxon>
        <taxon>Magnoliopsida</taxon>
        <taxon>eudicotyledons</taxon>
        <taxon>Gunneridae</taxon>
        <taxon>Pentapetalae</taxon>
        <taxon>rosids</taxon>
        <taxon>fabids</taxon>
        <taxon>Celastrales</taxon>
        <taxon>Celastraceae</taxon>
        <taxon>Tripterygium</taxon>
    </lineage>
</organism>
<comment type="similarity">
    <text evidence="4">Belongs to the alpha-class carbonic anhydrase family.</text>
</comment>